<feature type="domain" description="Beta-lactamase-related" evidence="1">
    <location>
        <begin position="35"/>
        <end position="332"/>
    </location>
</feature>
<organism evidence="2 3">
    <name type="scientific">Aquimarina brevivitae</name>
    <dbReference type="NCBI Taxonomy" id="323412"/>
    <lineage>
        <taxon>Bacteria</taxon>
        <taxon>Pseudomonadati</taxon>
        <taxon>Bacteroidota</taxon>
        <taxon>Flavobacteriia</taxon>
        <taxon>Flavobacteriales</taxon>
        <taxon>Flavobacteriaceae</taxon>
        <taxon>Aquimarina</taxon>
    </lineage>
</organism>
<proteinExistence type="predicted"/>
<reference evidence="2 3" key="1">
    <citation type="submission" date="2019-02" db="EMBL/GenBank/DDBJ databases">
        <title>Genomic Encyclopedia of Type Strains, Phase IV (KMG-IV): sequencing the most valuable type-strain genomes for metagenomic binning, comparative biology and taxonomic classification.</title>
        <authorList>
            <person name="Goeker M."/>
        </authorList>
    </citation>
    <scope>NUCLEOTIDE SEQUENCE [LARGE SCALE GENOMIC DNA]</scope>
    <source>
        <strain evidence="2 3">DSM 17196</strain>
    </source>
</reference>
<dbReference type="SUPFAM" id="SSF56601">
    <property type="entry name" value="beta-lactamase/transpeptidase-like"/>
    <property type="match status" value="1"/>
</dbReference>
<sequence>MNKIISAIIVLLIGSYAIGQDKSAAIENYLDRAHQLNRFSGAVLVQKGEQVLLKKAYGIAKLDQQINNTVATKFNIGSITKQFTATAILKLYQDGKLELHHPINTYLGKFASNRWRKVTVHHLLSHQSGIPSILQSGQGLDEYWPRETSISWDEQIAYFKDLKLINTPGEEYMYNNTGYILLALIIEQVTQIPYHQFMEEYVFKANKLYATTVSKKGDLIADNHFCYDPTEMEKAPEYHYSWYRGAGGNYATVEDLNKWYSIIHHGNFLNQENKERLFKVYARNYGYGWVITQRNHQKLVYHDGTDFGSTSFFLTVPQEDLRIIILTNQTHKELELLGESEDWVQQIGYDLLDIVNGEKIKALPKLAKSNTTYSVFNGSYAFEDGTVVSIVTKDSIAKLIHKKANLSLYRFKFYQSVGVENDEIATRAIKASEALSKRKYWKFAKYCDGEMKTVAYTGLLSIGFNQITKPIGDIKQAIVYDIKENVATARFYGTLGNVDFEIIFDKDKKIQGVFDTGYSDYLPPQTIELKQISGQRLFIDGFAIGENDAILELEEKNGITYIKLTQGDRSFLGKKLSKLSLP</sequence>
<dbReference type="EMBL" id="SGXE01000002">
    <property type="protein sequence ID" value="RZS93812.1"/>
    <property type="molecule type" value="Genomic_DNA"/>
</dbReference>
<protein>
    <submittedName>
        <fullName evidence="2">CubicO group peptidase (Beta-lactamase class C family)</fullName>
    </submittedName>
</protein>
<name>A0A4Q7P528_9FLAO</name>
<evidence type="ECO:0000259" key="1">
    <source>
        <dbReference type="Pfam" id="PF00144"/>
    </source>
</evidence>
<dbReference type="InterPro" id="IPR001466">
    <property type="entry name" value="Beta-lactam-related"/>
</dbReference>
<dbReference type="InterPro" id="IPR050491">
    <property type="entry name" value="AmpC-like"/>
</dbReference>
<comment type="caution">
    <text evidence="2">The sequence shown here is derived from an EMBL/GenBank/DDBJ whole genome shotgun (WGS) entry which is preliminary data.</text>
</comment>
<keyword evidence="3" id="KW-1185">Reference proteome</keyword>
<dbReference type="InterPro" id="IPR012338">
    <property type="entry name" value="Beta-lactam/transpept-like"/>
</dbReference>
<dbReference type="RefSeq" id="WP_130286921.1">
    <property type="nucleotide sequence ID" value="NZ_SGXE01000002.1"/>
</dbReference>
<dbReference type="Proteomes" id="UP000292262">
    <property type="component" value="Unassembled WGS sequence"/>
</dbReference>
<dbReference type="OrthoDB" id="9793489at2"/>
<gene>
    <name evidence="2" type="ORF">EV197_2393</name>
</gene>
<dbReference type="Gene3D" id="3.40.710.10">
    <property type="entry name" value="DD-peptidase/beta-lactamase superfamily"/>
    <property type="match status" value="1"/>
</dbReference>
<dbReference type="Pfam" id="PF00144">
    <property type="entry name" value="Beta-lactamase"/>
    <property type="match status" value="1"/>
</dbReference>
<evidence type="ECO:0000313" key="2">
    <source>
        <dbReference type="EMBL" id="RZS93812.1"/>
    </source>
</evidence>
<accession>A0A4Q7P528</accession>
<evidence type="ECO:0000313" key="3">
    <source>
        <dbReference type="Proteomes" id="UP000292262"/>
    </source>
</evidence>
<dbReference type="PANTHER" id="PTHR46825">
    <property type="entry name" value="D-ALANYL-D-ALANINE-CARBOXYPEPTIDASE/ENDOPEPTIDASE AMPH"/>
    <property type="match status" value="1"/>
</dbReference>
<dbReference type="PANTHER" id="PTHR46825:SF9">
    <property type="entry name" value="BETA-LACTAMASE-RELATED DOMAIN-CONTAINING PROTEIN"/>
    <property type="match status" value="1"/>
</dbReference>
<dbReference type="AlphaFoldDB" id="A0A4Q7P528"/>